<proteinExistence type="predicted"/>
<comment type="caution">
    <text evidence="1">The sequence shown here is derived from an EMBL/GenBank/DDBJ whole genome shotgun (WGS) entry which is preliminary data.</text>
</comment>
<evidence type="ECO:0000313" key="1">
    <source>
        <dbReference type="EMBL" id="KAI3355923.1"/>
    </source>
</evidence>
<name>A0ACB8VK00_9TELE</name>
<organism evidence="1 2">
    <name type="scientific">Scortum barcoo</name>
    <name type="common">barcoo grunter</name>
    <dbReference type="NCBI Taxonomy" id="214431"/>
    <lineage>
        <taxon>Eukaryota</taxon>
        <taxon>Metazoa</taxon>
        <taxon>Chordata</taxon>
        <taxon>Craniata</taxon>
        <taxon>Vertebrata</taxon>
        <taxon>Euteleostomi</taxon>
        <taxon>Actinopterygii</taxon>
        <taxon>Neopterygii</taxon>
        <taxon>Teleostei</taxon>
        <taxon>Neoteleostei</taxon>
        <taxon>Acanthomorphata</taxon>
        <taxon>Eupercaria</taxon>
        <taxon>Centrarchiformes</taxon>
        <taxon>Terapontoidei</taxon>
        <taxon>Terapontidae</taxon>
        <taxon>Scortum</taxon>
    </lineage>
</organism>
<dbReference type="EMBL" id="CM041550">
    <property type="protein sequence ID" value="KAI3355923.1"/>
    <property type="molecule type" value="Genomic_DNA"/>
</dbReference>
<reference evidence="1" key="1">
    <citation type="submission" date="2022-04" db="EMBL/GenBank/DDBJ databases">
        <title>Jade perch genome.</title>
        <authorList>
            <person name="Chao B."/>
        </authorList>
    </citation>
    <scope>NUCLEOTIDE SEQUENCE</scope>
    <source>
        <strain evidence="1">CB-2022</strain>
    </source>
</reference>
<gene>
    <name evidence="1" type="ORF">L3Q82_004468</name>
</gene>
<evidence type="ECO:0000313" key="2">
    <source>
        <dbReference type="Proteomes" id="UP000831701"/>
    </source>
</evidence>
<keyword evidence="2" id="KW-1185">Reference proteome</keyword>
<accession>A0ACB8VK00</accession>
<dbReference type="Proteomes" id="UP000831701">
    <property type="component" value="Chromosome 20"/>
</dbReference>
<protein>
    <submittedName>
        <fullName evidence="1">Uncharacterized protein</fullName>
    </submittedName>
</protein>
<sequence length="158" mass="17218">MLQVLLEPCRYVTELLGGEACVSCSVVLPAFRHLDHVMDITDDDPAYVVKFKNAFQKDLAARSADANETWFKVATALHPPSFPIPQSLKPLGLRRLSPLTHRLWGPAFAVDHLWGSACTCLLRIPGSTAGLPRVPASTVFTTCLKDQRGFIFASAAGL</sequence>